<proteinExistence type="predicted"/>
<accession>H5T7J3</accession>
<evidence type="ECO:0000313" key="1">
    <source>
        <dbReference type="EMBL" id="GAB54270.1"/>
    </source>
</evidence>
<dbReference type="Gene3D" id="3.90.226.10">
    <property type="entry name" value="2-enoyl-CoA Hydratase, Chain A, domain 1"/>
    <property type="match status" value="1"/>
</dbReference>
<keyword evidence="2" id="KW-1185">Reference proteome</keyword>
<dbReference type="Proteomes" id="UP000053586">
    <property type="component" value="Unassembled WGS sequence"/>
</dbReference>
<dbReference type="RefSeq" id="WP_006002333.1">
    <property type="nucleotide sequence ID" value="NZ_BAET01000002.1"/>
</dbReference>
<name>H5T7J3_9ALTE</name>
<protein>
    <submittedName>
        <fullName evidence="1">Uncharacterized protein</fullName>
    </submittedName>
</protein>
<gene>
    <name evidence="1" type="ORF">GPUN_0116</name>
</gene>
<dbReference type="eggNOG" id="ENOG502ZDDP">
    <property type="taxonomic scope" value="Bacteria"/>
</dbReference>
<organism evidence="1 2">
    <name type="scientific">Glaciecola punicea ACAM 611</name>
    <dbReference type="NCBI Taxonomy" id="1121923"/>
    <lineage>
        <taxon>Bacteria</taxon>
        <taxon>Pseudomonadati</taxon>
        <taxon>Pseudomonadota</taxon>
        <taxon>Gammaproteobacteria</taxon>
        <taxon>Alteromonadales</taxon>
        <taxon>Alteromonadaceae</taxon>
        <taxon>Glaciecola</taxon>
    </lineage>
</organism>
<sequence length="254" mass="28787">MEKSISGVSRNDSGEIIYSGEINYEKVRQVIALYQRKDRLKIRSSGGDLYAGMLLGNFINRHKMSVEVIDFCISSCANYVFLSAYNKILNPNSLVIFHGGPKQANFGSLMRQAYSETVSPGATFGRAGYEAIISVKQEGEDLGMRRSNSRCAKNEVLNVFGKCEVFGPQERLQYIIYLENELYSRVNPQMDKNIPYYGQLGLYQAIYEAYDYFGFYYSLESLARLGVSNVSVKGGYWLPQSNPLFRQVYEVSVQ</sequence>
<reference evidence="1 2" key="1">
    <citation type="journal article" date="2012" name="J. Bacteriol.">
        <title>Genome sequence of proteorhodopsin-containing sea ice bacterium Glaciecola punicea ACAM 611T.</title>
        <authorList>
            <person name="Qin Q.-L."/>
            <person name="Xie B.-B."/>
            <person name="Shu Y.-L."/>
            <person name="Rong J.-C."/>
            <person name="Zhao D.-L."/>
            <person name="Zhang X.-Y."/>
            <person name="Chen X.-L."/>
            <person name="Zhou B.-C."/>
            <person name="Zhanga Y.-Z."/>
        </authorList>
    </citation>
    <scope>NUCLEOTIDE SEQUENCE [LARGE SCALE GENOMIC DNA]</scope>
    <source>
        <strain evidence="1 2">ACAM 611</strain>
    </source>
</reference>
<dbReference type="AlphaFoldDB" id="H5T7J3"/>
<evidence type="ECO:0000313" key="2">
    <source>
        <dbReference type="Proteomes" id="UP000053586"/>
    </source>
</evidence>
<dbReference type="SUPFAM" id="SSF52096">
    <property type="entry name" value="ClpP/crotonase"/>
    <property type="match status" value="1"/>
</dbReference>
<comment type="caution">
    <text evidence="1">The sequence shown here is derived from an EMBL/GenBank/DDBJ whole genome shotgun (WGS) entry which is preliminary data.</text>
</comment>
<dbReference type="InterPro" id="IPR029045">
    <property type="entry name" value="ClpP/crotonase-like_dom_sf"/>
</dbReference>
<reference evidence="1 2" key="2">
    <citation type="journal article" date="2017" name="Antonie Van Leeuwenhoek">
        <title>Rhizobium rhizosphaerae sp. nov., a novel species isolated from rice rhizosphere.</title>
        <authorList>
            <person name="Zhao J.J."/>
            <person name="Zhang J."/>
            <person name="Zhang R.J."/>
            <person name="Zhang C.W."/>
            <person name="Yin H.Q."/>
            <person name="Zhang X.X."/>
        </authorList>
    </citation>
    <scope>NUCLEOTIDE SEQUENCE [LARGE SCALE GENOMIC DNA]</scope>
    <source>
        <strain evidence="1 2">ACAM 611</strain>
    </source>
</reference>
<dbReference type="EMBL" id="BAET01000002">
    <property type="protein sequence ID" value="GAB54270.1"/>
    <property type="molecule type" value="Genomic_DNA"/>
</dbReference>
<dbReference type="STRING" id="56804.BAE46_03890"/>